<proteinExistence type="inferred from homology"/>
<evidence type="ECO:0000313" key="10">
    <source>
        <dbReference type="EMBL" id="SMF50744.1"/>
    </source>
</evidence>
<comment type="cofactor">
    <cofactor evidence="1 8">
        <name>Mg(2+)</name>
        <dbReference type="ChEBI" id="CHEBI:18420"/>
    </cofactor>
</comment>
<dbReference type="HAMAP" id="MF_00265">
    <property type="entry name" value="VapC_Nob1"/>
    <property type="match status" value="1"/>
</dbReference>
<keyword evidence="6 8" id="KW-0460">Magnesium</keyword>
<evidence type="ECO:0000256" key="7">
    <source>
        <dbReference type="ARBA" id="ARBA00038093"/>
    </source>
</evidence>
<dbReference type="CDD" id="cd18731">
    <property type="entry name" value="PIN_NgFitB-like"/>
    <property type="match status" value="1"/>
</dbReference>
<evidence type="ECO:0000256" key="4">
    <source>
        <dbReference type="ARBA" id="ARBA00022723"/>
    </source>
</evidence>
<dbReference type="AlphaFoldDB" id="A0A1X7FE83"/>
<dbReference type="EMBL" id="FXAF01000006">
    <property type="protein sequence ID" value="SMF50744.1"/>
    <property type="molecule type" value="Genomic_DNA"/>
</dbReference>
<dbReference type="GO" id="GO:0004540">
    <property type="term" value="F:RNA nuclease activity"/>
    <property type="evidence" value="ECO:0007669"/>
    <property type="project" value="InterPro"/>
</dbReference>
<dbReference type="EC" id="3.1.-.-" evidence="8"/>
<evidence type="ECO:0000256" key="2">
    <source>
        <dbReference type="ARBA" id="ARBA00022649"/>
    </source>
</evidence>
<feature type="binding site" evidence="8">
    <location>
        <position position="104"/>
    </location>
    <ligand>
        <name>Mg(2+)</name>
        <dbReference type="ChEBI" id="CHEBI:18420"/>
    </ligand>
</feature>
<evidence type="ECO:0000256" key="3">
    <source>
        <dbReference type="ARBA" id="ARBA00022722"/>
    </source>
</evidence>
<comment type="function">
    <text evidence="8">Toxic component of a toxin-antitoxin (TA) system. An RNase.</text>
</comment>
<dbReference type="Pfam" id="PF01850">
    <property type="entry name" value="PIN"/>
    <property type="match status" value="1"/>
</dbReference>
<dbReference type="GO" id="GO:0090729">
    <property type="term" value="F:toxin activity"/>
    <property type="evidence" value="ECO:0007669"/>
    <property type="project" value="UniProtKB-KW"/>
</dbReference>
<keyword evidence="8" id="KW-0800">Toxin</keyword>
<evidence type="ECO:0000259" key="9">
    <source>
        <dbReference type="Pfam" id="PF01850"/>
    </source>
</evidence>
<dbReference type="InterPro" id="IPR022907">
    <property type="entry name" value="VapC_family"/>
</dbReference>
<feature type="binding site" evidence="8">
    <location>
        <position position="5"/>
    </location>
    <ligand>
        <name>Mg(2+)</name>
        <dbReference type="ChEBI" id="CHEBI:18420"/>
    </ligand>
</feature>
<dbReference type="RefSeq" id="WP_085422958.1">
    <property type="nucleotide sequence ID" value="NZ_FXAF01000006.1"/>
</dbReference>
<reference evidence="11" key="1">
    <citation type="submission" date="2017-04" db="EMBL/GenBank/DDBJ databases">
        <authorList>
            <person name="Varghese N."/>
            <person name="Submissions S."/>
        </authorList>
    </citation>
    <scope>NUCLEOTIDE SEQUENCE [LARGE SCALE GENOMIC DNA]</scope>
    <source>
        <strain evidence="11">B4P</strain>
    </source>
</reference>
<keyword evidence="4 8" id="KW-0479">Metal-binding</keyword>
<evidence type="ECO:0000256" key="8">
    <source>
        <dbReference type="HAMAP-Rule" id="MF_00265"/>
    </source>
</evidence>
<accession>A0A1X7FE83</accession>
<dbReference type="PANTHER" id="PTHR33653">
    <property type="entry name" value="RIBONUCLEASE VAPC2"/>
    <property type="match status" value="1"/>
</dbReference>
<gene>
    <name evidence="8" type="primary">vapC</name>
    <name evidence="10" type="ORF">SAMN02982989_2828</name>
</gene>
<dbReference type="Gene3D" id="3.40.50.1010">
    <property type="entry name" value="5'-nuclease"/>
    <property type="match status" value="1"/>
</dbReference>
<dbReference type="GO" id="GO:0000287">
    <property type="term" value="F:magnesium ion binding"/>
    <property type="evidence" value="ECO:0007669"/>
    <property type="project" value="UniProtKB-UniRule"/>
</dbReference>
<dbReference type="InterPro" id="IPR050556">
    <property type="entry name" value="Type_II_TA_system_RNase"/>
</dbReference>
<sequence>MIILDTNVISEPARPTPSAAVLFWLDAQPRETLFVTATTIAELLVGIEVMPDGRKKEKVRERMLGLIDLIFGPRVLAFDGQAAAAYASLVAQAAGKGRAVSFADGQIAAIARVHGFAVATRDTLPFEAAGVPVINPWEP</sequence>
<dbReference type="GO" id="GO:0016787">
    <property type="term" value="F:hydrolase activity"/>
    <property type="evidence" value="ECO:0007669"/>
    <property type="project" value="UniProtKB-KW"/>
</dbReference>
<name>A0A1X7FE83_9HYPH</name>
<keyword evidence="3 8" id="KW-0540">Nuclease</keyword>
<keyword evidence="2 8" id="KW-1277">Toxin-antitoxin system</keyword>
<dbReference type="Proteomes" id="UP000192903">
    <property type="component" value="Unassembled WGS sequence"/>
</dbReference>
<keyword evidence="5 8" id="KW-0378">Hydrolase</keyword>
<dbReference type="InterPro" id="IPR029060">
    <property type="entry name" value="PIN-like_dom_sf"/>
</dbReference>
<evidence type="ECO:0000256" key="1">
    <source>
        <dbReference type="ARBA" id="ARBA00001946"/>
    </source>
</evidence>
<comment type="similarity">
    <text evidence="7 8">Belongs to the PINc/VapC protein family.</text>
</comment>
<protein>
    <recommendedName>
        <fullName evidence="8">Ribonuclease VapC</fullName>
        <shortName evidence="8">RNase VapC</shortName>
        <ecNumber evidence="8">3.1.-.-</ecNumber>
    </recommendedName>
    <alternativeName>
        <fullName evidence="8">Toxin VapC</fullName>
    </alternativeName>
</protein>
<dbReference type="SUPFAM" id="SSF88723">
    <property type="entry name" value="PIN domain-like"/>
    <property type="match status" value="1"/>
</dbReference>
<evidence type="ECO:0000313" key="11">
    <source>
        <dbReference type="Proteomes" id="UP000192903"/>
    </source>
</evidence>
<organism evidence="10 11">
    <name type="scientific">Xaviernesmea oryzae</name>
    <dbReference type="NCBI Taxonomy" id="464029"/>
    <lineage>
        <taxon>Bacteria</taxon>
        <taxon>Pseudomonadati</taxon>
        <taxon>Pseudomonadota</taxon>
        <taxon>Alphaproteobacteria</taxon>
        <taxon>Hyphomicrobiales</taxon>
        <taxon>Rhizobiaceae</taxon>
        <taxon>Rhizobium/Agrobacterium group</taxon>
        <taxon>Xaviernesmea</taxon>
    </lineage>
</organism>
<evidence type="ECO:0000256" key="6">
    <source>
        <dbReference type="ARBA" id="ARBA00022842"/>
    </source>
</evidence>
<dbReference type="STRING" id="464029.SAMN02982989_2828"/>
<dbReference type="OrthoDB" id="5458135at2"/>
<feature type="domain" description="PIN" evidence="9">
    <location>
        <begin position="2"/>
        <end position="123"/>
    </location>
</feature>
<keyword evidence="11" id="KW-1185">Reference proteome</keyword>
<dbReference type="PANTHER" id="PTHR33653:SF1">
    <property type="entry name" value="RIBONUCLEASE VAPC2"/>
    <property type="match status" value="1"/>
</dbReference>
<dbReference type="InterPro" id="IPR002716">
    <property type="entry name" value="PIN_dom"/>
</dbReference>
<evidence type="ECO:0000256" key="5">
    <source>
        <dbReference type="ARBA" id="ARBA00022801"/>
    </source>
</evidence>